<name>A0A1I2LT20_9BACT</name>
<dbReference type="InterPro" id="IPR039261">
    <property type="entry name" value="FNR_nucleotide-bd"/>
</dbReference>
<dbReference type="PRINTS" id="PR00371">
    <property type="entry name" value="FPNCR"/>
</dbReference>
<dbReference type="AlphaFoldDB" id="A0A1I2LT20"/>
<dbReference type="PRINTS" id="PR00369">
    <property type="entry name" value="FLAVODOXIN"/>
</dbReference>
<dbReference type="PROSITE" id="PS50902">
    <property type="entry name" value="FLAVODOXIN_LIKE"/>
    <property type="match status" value="1"/>
</dbReference>
<keyword evidence="8" id="KW-0198">Cysteine biosynthesis</keyword>
<dbReference type="GO" id="GO:0019344">
    <property type="term" value="P:cysteine biosynthetic process"/>
    <property type="evidence" value="ECO:0007669"/>
    <property type="project" value="UniProtKB-KW"/>
</dbReference>
<dbReference type="SUPFAM" id="SSF52343">
    <property type="entry name" value="Ferredoxin reductase-like, C-terminal NADP-linked domain"/>
    <property type="match status" value="1"/>
</dbReference>
<dbReference type="InterPro" id="IPR029039">
    <property type="entry name" value="Flavoprotein-like_sf"/>
</dbReference>
<dbReference type="Pfam" id="PF00258">
    <property type="entry name" value="Flavodoxin_1"/>
    <property type="match status" value="1"/>
</dbReference>
<evidence type="ECO:0000259" key="9">
    <source>
        <dbReference type="PROSITE" id="PS50902"/>
    </source>
</evidence>
<accession>A0A1I2LT20</accession>
<dbReference type="PANTHER" id="PTHR19384:SF128">
    <property type="entry name" value="NADPH OXIDOREDUCTASE A"/>
    <property type="match status" value="1"/>
</dbReference>
<dbReference type="Gene3D" id="1.20.990.10">
    <property type="entry name" value="NADPH-cytochrome p450 Reductase, Chain A, domain 3"/>
    <property type="match status" value="1"/>
</dbReference>
<dbReference type="Gene3D" id="3.40.50.360">
    <property type="match status" value="1"/>
</dbReference>
<dbReference type="PROSITE" id="PS51384">
    <property type="entry name" value="FAD_FR"/>
    <property type="match status" value="1"/>
</dbReference>
<reference evidence="11 12" key="1">
    <citation type="submission" date="2016-10" db="EMBL/GenBank/DDBJ databases">
        <authorList>
            <person name="de Groot N.N."/>
        </authorList>
    </citation>
    <scope>NUCLEOTIDE SEQUENCE [LARGE SCALE GENOMIC DNA]</scope>
    <source>
        <strain evidence="11 12">CGMCC 1.9156</strain>
    </source>
</reference>
<dbReference type="GO" id="GO:0010181">
    <property type="term" value="F:FMN binding"/>
    <property type="evidence" value="ECO:0007669"/>
    <property type="project" value="InterPro"/>
</dbReference>
<keyword evidence="4" id="KW-0288">FMN</keyword>
<comment type="cofactor">
    <cofactor evidence="2">
        <name>FAD</name>
        <dbReference type="ChEBI" id="CHEBI:57692"/>
    </cofactor>
</comment>
<dbReference type="SUPFAM" id="SSF52218">
    <property type="entry name" value="Flavoproteins"/>
    <property type="match status" value="1"/>
</dbReference>
<gene>
    <name evidence="11" type="ORF">SAMN05216283_11660</name>
</gene>
<evidence type="ECO:0000256" key="8">
    <source>
        <dbReference type="ARBA" id="ARBA00023192"/>
    </source>
</evidence>
<proteinExistence type="predicted"/>
<dbReference type="InterPro" id="IPR017927">
    <property type="entry name" value="FAD-bd_FR_type"/>
</dbReference>
<dbReference type="InterPro" id="IPR001094">
    <property type="entry name" value="Flavdoxin-like"/>
</dbReference>
<dbReference type="PANTHER" id="PTHR19384">
    <property type="entry name" value="NITRIC OXIDE SYNTHASE-RELATED"/>
    <property type="match status" value="1"/>
</dbReference>
<dbReference type="InterPro" id="IPR003097">
    <property type="entry name" value="CysJ-like_FAD-binding"/>
</dbReference>
<protein>
    <submittedName>
        <fullName evidence="11">Sulfite reductase (NADPH) flavoprotein alpha-component</fullName>
    </submittedName>
</protein>
<dbReference type="InterPro" id="IPR008254">
    <property type="entry name" value="Flavodoxin/NO_synth"/>
</dbReference>
<keyword evidence="3" id="KW-0285">Flavoprotein</keyword>
<dbReference type="STRING" id="655355.SAMN05216283_11660"/>
<dbReference type="GO" id="GO:0005829">
    <property type="term" value="C:cytosol"/>
    <property type="evidence" value="ECO:0007669"/>
    <property type="project" value="TreeGrafter"/>
</dbReference>
<dbReference type="InterPro" id="IPR001433">
    <property type="entry name" value="OxRdtase_FAD/NAD-bd"/>
</dbReference>
<dbReference type="RefSeq" id="WP_139218340.1">
    <property type="nucleotide sequence ID" value="NZ_FONW01000016.1"/>
</dbReference>
<evidence type="ECO:0000256" key="2">
    <source>
        <dbReference type="ARBA" id="ARBA00001974"/>
    </source>
</evidence>
<feature type="domain" description="FAD-binding FR-type" evidence="10">
    <location>
        <begin position="179"/>
        <end position="392"/>
    </location>
</feature>
<dbReference type="Pfam" id="PF00667">
    <property type="entry name" value="FAD_binding_1"/>
    <property type="match status" value="1"/>
</dbReference>
<evidence type="ECO:0000256" key="7">
    <source>
        <dbReference type="ARBA" id="ARBA00023002"/>
    </source>
</evidence>
<dbReference type="GO" id="GO:0016491">
    <property type="term" value="F:oxidoreductase activity"/>
    <property type="evidence" value="ECO:0007669"/>
    <property type="project" value="UniProtKB-KW"/>
</dbReference>
<dbReference type="InterPro" id="IPR023173">
    <property type="entry name" value="NADPH_Cyt_P450_Rdtase_alpha"/>
</dbReference>
<keyword evidence="8" id="KW-0028">Amino-acid biosynthesis</keyword>
<evidence type="ECO:0000256" key="1">
    <source>
        <dbReference type="ARBA" id="ARBA00001917"/>
    </source>
</evidence>
<sequence>MFTSIIKRIRKKAALEPGMITLLYGGQSGNSAFIAQKAKKYLEKRDLAVRAVNMSRYPLEQLKEESHLLVVVSTHGEGDPPDAARKFHKYLLSGEAPQLGKLKYAVCAMGDSSYEHFCKVGKEVDARLNELGASRLMQRTDCDVEFQRPAAKWLEGVLSAYQKNGKEKTIDFELDDQPESGVEATVKERYALNEGQEEETFHIALSMNAADFPYRPGDSVSLVPENHEEIVNKLIHLLKADGNTQVVFNEKRLPLYDVLKYQVELTRLSKKLLGRYQKLTGNMELGQLLDDQQALFSYLDKRNVNDLLEDFPASVSAEALIAILQKLQVRFYSIASSELQTPGELHLIVRMIGPSVLGSERYGTCSSFLGGQLNVGDRVRMQLIPNEGFHLPQGSTPVIMISAGTGIAPFRAFLQEWEAQKVQPENWLVFGEKHRQHNFYYRDEWAEWLGKGTLKRMDLAFSRDQDEKFYVQHQILQQGEEFQNWLNRGAHIYLCGGLAMGREVEQAIRKVMMNAGSLSETEAKTALEQLKEEGRWHTDLY</sequence>
<evidence type="ECO:0000256" key="5">
    <source>
        <dbReference type="ARBA" id="ARBA00022827"/>
    </source>
</evidence>
<dbReference type="Pfam" id="PF00175">
    <property type="entry name" value="NAD_binding_1"/>
    <property type="match status" value="1"/>
</dbReference>
<evidence type="ECO:0000259" key="10">
    <source>
        <dbReference type="PROSITE" id="PS51384"/>
    </source>
</evidence>
<evidence type="ECO:0000256" key="6">
    <source>
        <dbReference type="ARBA" id="ARBA00022857"/>
    </source>
</evidence>
<evidence type="ECO:0000256" key="4">
    <source>
        <dbReference type="ARBA" id="ARBA00022643"/>
    </source>
</evidence>
<keyword evidence="12" id="KW-1185">Reference proteome</keyword>
<organism evidence="11 12">
    <name type="scientific">Sunxiuqinia elliptica</name>
    <dbReference type="NCBI Taxonomy" id="655355"/>
    <lineage>
        <taxon>Bacteria</taxon>
        <taxon>Pseudomonadati</taxon>
        <taxon>Bacteroidota</taxon>
        <taxon>Bacteroidia</taxon>
        <taxon>Marinilabiliales</taxon>
        <taxon>Prolixibacteraceae</taxon>
        <taxon>Sunxiuqinia</taxon>
    </lineage>
</organism>
<dbReference type="Gene3D" id="2.40.30.10">
    <property type="entry name" value="Translation factors"/>
    <property type="match status" value="1"/>
</dbReference>
<dbReference type="SUPFAM" id="SSF63380">
    <property type="entry name" value="Riboflavin synthase domain-like"/>
    <property type="match status" value="1"/>
</dbReference>
<comment type="cofactor">
    <cofactor evidence="1">
        <name>FMN</name>
        <dbReference type="ChEBI" id="CHEBI:58210"/>
    </cofactor>
</comment>
<dbReference type="InterPro" id="IPR001709">
    <property type="entry name" value="Flavoprot_Pyr_Nucl_cyt_Rdtase"/>
</dbReference>
<feature type="domain" description="Flavodoxin-like" evidence="9">
    <location>
        <begin position="20"/>
        <end position="158"/>
    </location>
</feature>
<keyword evidence="7" id="KW-0560">Oxidoreductase</keyword>
<dbReference type="EMBL" id="FONW01000016">
    <property type="protein sequence ID" value="SFF80547.1"/>
    <property type="molecule type" value="Genomic_DNA"/>
</dbReference>
<evidence type="ECO:0000313" key="11">
    <source>
        <dbReference type="EMBL" id="SFF80547.1"/>
    </source>
</evidence>
<evidence type="ECO:0000313" key="12">
    <source>
        <dbReference type="Proteomes" id="UP000198964"/>
    </source>
</evidence>
<dbReference type="Proteomes" id="UP000198964">
    <property type="component" value="Unassembled WGS sequence"/>
</dbReference>
<evidence type="ECO:0000256" key="3">
    <source>
        <dbReference type="ARBA" id="ARBA00022630"/>
    </source>
</evidence>
<dbReference type="GO" id="GO:0050660">
    <property type="term" value="F:flavin adenine dinucleotide binding"/>
    <property type="evidence" value="ECO:0007669"/>
    <property type="project" value="TreeGrafter"/>
</dbReference>
<dbReference type="InterPro" id="IPR017938">
    <property type="entry name" value="Riboflavin_synthase-like_b-brl"/>
</dbReference>
<keyword evidence="5" id="KW-0274">FAD</keyword>
<dbReference type="Gene3D" id="3.40.50.80">
    <property type="entry name" value="Nucleotide-binding domain of ferredoxin-NADP reductase (FNR) module"/>
    <property type="match status" value="1"/>
</dbReference>
<keyword evidence="6" id="KW-0521">NADP</keyword>